<reference evidence="2 3" key="1">
    <citation type="submission" date="2017-05" db="EMBL/GenBank/DDBJ databases">
        <title>Acinetobacter populi ANC 5415 (= PBJ7), whole genome shotgun sequencing project.</title>
        <authorList>
            <person name="Nemec A."/>
            <person name="Radolfova-Krizova L."/>
        </authorList>
    </citation>
    <scope>NUCLEOTIDE SEQUENCE [LARGE SCALE GENOMIC DNA]</scope>
    <source>
        <strain evidence="2 3">PBJ7</strain>
    </source>
</reference>
<protein>
    <recommendedName>
        <fullName evidence="4">Aminotransferase</fullName>
    </recommendedName>
</protein>
<evidence type="ECO:0000313" key="2">
    <source>
        <dbReference type="EMBL" id="OUY06030.1"/>
    </source>
</evidence>
<evidence type="ECO:0000256" key="1">
    <source>
        <dbReference type="SAM" id="SignalP"/>
    </source>
</evidence>
<keyword evidence="3" id="KW-1185">Reference proteome</keyword>
<dbReference type="Proteomes" id="UP000196536">
    <property type="component" value="Unassembled WGS sequence"/>
</dbReference>
<feature type="signal peptide" evidence="1">
    <location>
        <begin position="1"/>
        <end position="20"/>
    </location>
</feature>
<dbReference type="AlphaFoldDB" id="A0A1Z9YUZ7"/>
<dbReference type="RefSeq" id="WP_087621582.1">
    <property type="nucleotide sequence ID" value="NZ_NEXX01000006.1"/>
</dbReference>
<keyword evidence="1" id="KW-0732">Signal</keyword>
<organism evidence="2 3">
    <name type="scientific">Acinetobacter populi</name>
    <dbReference type="NCBI Taxonomy" id="1582270"/>
    <lineage>
        <taxon>Bacteria</taxon>
        <taxon>Pseudomonadati</taxon>
        <taxon>Pseudomonadota</taxon>
        <taxon>Gammaproteobacteria</taxon>
        <taxon>Moraxellales</taxon>
        <taxon>Moraxellaceae</taxon>
        <taxon>Acinetobacter</taxon>
    </lineage>
</organism>
<name>A0A1Z9YUZ7_9GAMM</name>
<feature type="chain" id="PRO_5013029891" description="Aminotransferase" evidence="1">
    <location>
        <begin position="21"/>
        <end position="207"/>
    </location>
</feature>
<evidence type="ECO:0008006" key="4">
    <source>
        <dbReference type="Google" id="ProtNLM"/>
    </source>
</evidence>
<dbReference type="OrthoDB" id="6656504at2"/>
<accession>A0A1Z9YUZ7</accession>
<gene>
    <name evidence="2" type="ORF">CAP51_15095</name>
</gene>
<comment type="caution">
    <text evidence="2">The sequence shown here is derived from an EMBL/GenBank/DDBJ whole genome shotgun (WGS) entry which is preliminary data.</text>
</comment>
<sequence length="207" mass="24238">MIRRFLLACILLLSPLSVFATVGGEQHIELLGYDTQEQKVYLLRHYEDGRARLPQLYYFDLRNKQNDKLIEVTSIYIDPKTGKADYDNNEVAFNKELQKIKRRLSSLYPLNPKVFSIQIDHQQQESVPSWHDDNETATAYHYEYYVHDSSYQSQPQTAISYAPELKIKQAFRIPRQNKILITVEYLGIPFETGYNMEDPVLLSPKTK</sequence>
<evidence type="ECO:0000313" key="3">
    <source>
        <dbReference type="Proteomes" id="UP000196536"/>
    </source>
</evidence>
<dbReference type="EMBL" id="NEXX01000006">
    <property type="protein sequence ID" value="OUY06030.1"/>
    <property type="molecule type" value="Genomic_DNA"/>
</dbReference>
<proteinExistence type="predicted"/>